<keyword evidence="1" id="KW-0472">Membrane</keyword>
<dbReference type="EMBL" id="VTDN01000002">
    <property type="protein sequence ID" value="MEB5476114.1"/>
    <property type="molecule type" value="Genomic_DNA"/>
</dbReference>
<feature type="transmembrane region" description="Helical" evidence="1">
    <location>
        <begin position="147"/>
        <end position="167"/>
    </location>
</feature>
<reference evidence="3 4" key="1">
    <citation type="submission" date="2019-08" db="EMBL/GenBank/DDBJ databases">
        <title>Five species of Acinetobacter isolated from floral nectar and animal pollinators.</title>
        <authorList>
            <person name="Hendry T.A."/>
        </authorList>
    </citation>
    <scope>NUCLEOTIDE SEQUENCE [LARGE SCALE GENOMIC DNA]</scope>
    <source>
        <strain evidence="3 4">MD18.27</strain>
    </source>
</reference>
<dbReference type="InterPro" id="IPR037185">
    <property type="entry name" value="EmrE-like"/>
</dbReference>
<dbReference type="RefSeq" id="WP_325774687.1">
    <property type="nucleotide sequence ID" value="NZ_VTDN01000002.1"/>
</dbReference>
<name>A0ABU6DQG6_9GAMM</name>
<dbReference type="Pfam" id="PF00892">
    <property type="entry name" value="EamA"/>
    <property type="match status" value="1"/>
</dbReference>
<feature type="transmembrane region" description="Helical" evidence="1">
    <location>
        <begin position="179"/>
        <end position="196"/>
    </location>
</feature>
<gene>
    <name evidence="3" type="ORF">I2F25_03460</name>
</gene>
<accession>A0ABU6DQG6</accession>
<feature type="domain" description="EamA" evidence="2">
    <location>
        <begin position="2"/>
        <end position="132"/>
    </location>
</feature>
<evidence type="ECO:0000259" key="2">
    <source>
        <dbReference type="Pfam" id="PF00892"/>
    </source>
</evidence>
<keyword evidence="4" id="KW-1185">Reference proteome</keyword>
<organism evidence="3 4">
    <name type="scientific">Acinetobacter pollinis</name>
    <dbReference type="NCBI Taxonomy" id="2605270"/>
    <lineage>
        <taxon>Bacteria</taxon>
        <taxon>Pseudomonadati</taxon>
        <taxon>Pseudomonadota</taxon>
        <taxon>Gammaproteobacteria</taxon>
        <taxon>Moraxellales</taxon>
        <taxon>Moraxellaceae</taxon>
        <taxon>Acinetobacter</taxon>
    </lineage>
</organism>
<dbReference type="Gene3D" id="1.10.3730.20">
    <property type="match status" value="1"/>
</dbReference>
<keyword evidence="1" id="KW-0812">Transmembrane</keyword>
<dbReference type="Proteomes" id="UP001339883">
    <property type="component" value="Unassembled WGS sequence"/>
</dbReference>
<feature type="transmembrane region" description="Helical" evidence="1">
    <location>
        <begin position="25"/>
        <end position="47"/>
    </location>
</feature>
<sequence length="285" mass="31110">MIFILFAACCSVAVSILLKKLASVGYHPLSMVVWNYASASLLCFLWFKPNLLNIQVAQVPWWLIGLLGIILPSIFLALSRALNDAGIVKTEIAQRLSAVLSIIAAYFIFNEQFSAVKLIGVTLGIFAVSLLVLSRETGHQQIINKKGVPSLLCVWIGYALVDVLLKYNSSLGQGFAQSLNLIFVTAFLFSFIYCSLKENCNLWGKKNIFAGLGLGILNFANIALYINAHIALKSSPAIVFASMNIAVVVFGILGGIFFFREKINSQMLFSLVLAISAVLVLMSTM</sequence>
<evidence type="ECO:0000256" key="1">
    <source>
        <dbReference type="SAM" id="Phobius"/>
    </source>
</evidence>
<evidence type="ECO:0000313" key="3">
    <source>
        <dbReference type="EMBL" id="MEB5476114.1"/>
    </source>
</evidence>
<evidence type="ECO:0000313" key="4">
    <source>
        <dbReference type="Proteomes" id="UP001339883"/>
    </source>
</evidence>
<protein>
    <submittedName>
        <fullName evidence="3">DMT family transporter</fullName>
    </submittedName>
</protein>
<feature type="transmembrane region" description="Helical" evidence="1">
    <location>
        <begin position="59"/>
        <end position="80"/>
    </location>
</feature>
<feature type="transmembrane region" description="Helical" evidence="1">
    <location>
        <begin position="238"/>
        <end position="259"/>
    </location>
</feature>
<feature type="transmembrane region" description="Helical" evidence="1">
    <location>
        <begin position="265"/>
        <end position="282"/>
    </location>
</feature>
<feature type="transmembrane region" description="Helical" evidence="1">
    <location>
        <begin position="116"/>
        <end position="135"/>
    </location>
</feature>
<feature type="transmembrane region" description="Helical" evidence="1">
    <location>
        <begin position="208"/>
        <end position="226"/>
    </location>
</feature>
<feature type="transmembrane region" description="Helical" evidence="1">
    <location>
        <begin position="92"/>
        <end position="109"/>
    </location>
</feature>
<keyword evidence="1" id="KW-1133">Transmembrane helix</keyword>
<dbReference type="SUPFAM" id="SSF103481">
    <property type="entry name" value="Multidrug resistance efflux transporter EmrE"/>
    <property type="match status" value="2"/>
</dbReference>
<comment type="caution">
    <text evidence="3">The sequence shown here is derived from an EMBL/GenBank/DDBJ whole genome shotgun (WGS) entry which is preliminary data.</text>
</comment>
<proteinExistence type="predicted"/>
<dbReference type="InterPro" id="IPR000620">
    <property type="entry name" value="EamA_dom"/>
</dbReference>